<dbReference type="Proteomes" id="UP001209878">
    <property type="component" value="Unassembled WGS sequence"/>
</dbReference>
<dbReference type="AlphaFoldDB" id="A0AAD9J059"/>
<feature type="compositionally biased region" description="Basic and acidic residues" evidence="1">
    <location>
        <begin position="51"/>
        <end position="60"/>
    </location>
</feature>
<comment type="caution">
    <text evidence="2">The sequence shown here is derived from an EMBL/GenBank/DDBJ whole genome shotgun (WGS) entry which is preliminary data.</text>
</comment>
<gene>
    <name evidence="2" type="ORF">NP493_4485g00000</name>
</gene>
<feature type="region of interest" description="Disordered" evidence="1">
    <location>
        <begin position="21"/>
        <end position="74"/>
    </location>
</feature>
<dbReference type="EMBL" id="JAODUO010004473">
    <property type="protein sequence ID" value="KAK2143593.1"/>
    <property type="molecule type" value="Genomic_DNA"/>
</dbReference>
<accession>A0AAD9J059</accession>
<proteinExistence type="predicted"/>
<organism evidence="2 3">
    <name type="scientific">Ridgeia piscesae</name>
    <name type="common">Tubeworm</name>
    <dbReference type="NCBI Taxonomy" id="27915"/>
    <lineage>
        <taxon>Eukaryota</taxon>
        <taxon>Metazoa</taxon>
        <taxon>Spiralia</taxon>
        <taxon>Lophotrochozoa</taxon>
        <taxon>Annelida</taxon>
        <taxon>Polychaeta</taxon>
        <taxon>Sedentaria</taxon>
        <taxon>Canalipalpata</taxon>
        <taxon>Sabellida</taxon>
        <taxon>Siboglinidae</taxon>
        <taxon>Ridgeia</taxon>
    </lineage>
</organism>
<reference evidence="2" key="1">
    <citation type="journal article" date="2023" name="Mol. Biol. Evol.">
        <title>Third-Generation Sequencing Reveals the Adaptive Role of the Epigenome in Three Deep-Sea Polychaetes.</title>
        <authorList>
            <person name="Perez M."/>
            <person name="Aroh O."/>
            <person name="Sun Y."/>
            <person name="Lan Y."/>
            <person name="Juniper S.K."/>
            <person name="Young C.R."/>
            <person name="Angers B."/>
            <person name="Qian P.Y."/>
        </authorList>
    </citation>
    <scope>NUCLEOTIDE SEQUENCE</scope>
    <source>
        <strain evidence="2">R07B-5</strain>
    </source>
</reference>
<protein>
    <submittedName>
        <fullName evidence="2">Uncharacterized protein</fullName>
    </submittedName>
</protein>
<keyword evidence="3" id="KW-1185">Reference proteome</keyword>
<evidence type="ECO:0000313" key="2">
    <source>
        <dbReference type="EMBL" id="KAK2143593.1"/>
    </source>
</evidence>
<sequence length="97" mass="10486">MPGGRNSGAVYSLYKVKYRKPGRTADASSRRTTARRLKSVGGVGSSSKHSRSLDQADRTGQKLCTAGRHQATPDTPVTHVVSASAVSRLLRQTRTWC</sequence>
<name>A0AAD9J059_RIDPI</name>
<evidence type="ECO:0000256" key="1">
    <source>
        <dbReference type="SAM" id="MobiDB-lite"/>
    </source>
</evidence>
<evidence type="ECO:0000313" key="3">
    <source>
        <dbReference type="Proteomes" id="UP001209878"/>
    </source>
</evidence>